<dbReference type="GO" id="GO:0016491">
    <property type="term" value="F:oxidoreductase activity"/>
    <property type="evidence" value="ECO:0007669"/>
    <property type="project" value="UniProtKB-KW"/>
</dbReference>
<evidence type="ECO:0000313" key="5">
    <source>
        <dbReference type="Proteomes" id="UP000620075"/>
    </source>
</evidence>
<dbReference type="RefSeq" id="WP_338182317.1">
    <property type="nucleotide sequence ID" value="NZ_JAEKNQ010000059.1"/>
</dbReference>
<name>A0A934KGZ7_9BACT</name>
<dbReference type="PANTHER" id="PTHR43818:SF11">
    <property type="entry name" value="BCDNA.GH03377"/>
    <property type="match status" value="1"/>
</dbReference>
<dbReference type="InterPro" id="IPR036291">
    <property type="entry name" value="NAD(P)-bd_dom_sf"/>
</dbReference>
<protein>
    <submittedName>
        <fullName evidence="4">Gfo/Idh/MocA family oxidoreductase</fullName>
    </submittedName>
</protein>
<dbReference type="GO" id="GO:0000166">
    <property type="term" value="F:nucleotide binding"/>
    <property type="evidence" value="ECO:0007669"/>
    <property type="project" value="InterPro"/>
</dbReference>
<reference evidence="4 5" key="1">
    <citation type="submission" date="2020-10" db="EMBL/GenBank/DDBJ databases">
        <title>Ca. Dormibacterota MAGs.</title>
        <authorList>
            <person name="Montgomery K."/>
        </authorList>
    </citation>
    <scope>NUCLEOTIDE SEQUENCE [LARGE SCALE GENOMIC DNA]</scope>
    <source>
        <strain evidence="4">SC8811_S16_3</strain>
    </source>
</reference>
<dbReference type="Gene3D" id="3.30.360.10">
    <property type="entry name" value="Dihydrodipicolinate Reductase, domain 2"/>
    <property type="match status" value="1"/>
</dbReference>
<organism evidence="4 5">
    <name type="scientific">Candidatus Dormiibacter inghamiae</name>
    <dbReference type="NCBI Taxonomy" id="3127013"/>
    <lineage>
        <taxon>Bacteria</taxon>
        <taxon>Bacillati</taxon>
        <taxon>Candidatus Dormiibacterota</taxon>
        <taxon>Candidatus Dormibacteria</taxon>
        <taxon>Candidatus Dormibacterales</taxon>
        <taxon>Candidatus Dormibacteraceae</taxon>
        <taxon>Candidatus Dormiibacter</taxon>
    </lineage>
</organism>
<feature type="domain" description="GFO/IDH/MocA-like oxidoreductase" evidence="3">
    <location>
        <begin position="131"/>
        <end position="249"/>
    </location>
</feature>
<evidence type="ECO:0000313" key="4">
    <source>
        <dbReference type="EMBL" id="MBJ7604525.1"/>
    </source>
</evidence>
<proteinExistence type="predicted"/>
<keyword evidence="1" id="KW-0560">Oxidoreductase</keyword>
<dbReference type="PANTHER" id="PTHR43818">
    <property type="entry name" value="BCDNA.GH03377"/>
    <property type="match status" value="1"/>
</dbReference>
<dbReference type="SUPFAM" id="SSF55347">
    <property type="entry name" value="Glyceraldehyde-3-phosphate dehydrogenase-like, C-terminal domain"/>
    <property type="match status" value="1"/>
</dbReference>
<dbReference type="SUPFAM" id="SSF51735">
    <property type="entry name" value="NAD(P)-binding Rossmann-fold domains"/>
    <property type="match status" value="1"/>
</dbReference>
<dbReference type="Proteomes" id="UP000620075">
    <property type="component" value="Unassembled WGS sequence"/>
</dbReference>
<sequence length="330" mass="34987">MTIGWGIIGIGRIADSAMAPAITGDANSRLEAVVSRDEGRAEAFAVKHGAAAAGTSYEEMLANPQVDAVLICTPNTLHPDQVVAAARAGKHVLCDKPLGGIAADAARALQACKQAGVKLGINFQTRHHGCFQEARQAIAEGRIGDVISAQVDASPGSDPPGGWRTDAALAGLGATNNIAVHIYDLIRFLFDDDPTEVVAMFESGRAEQLERLPMVLMRFSRGALVYANGNQLTPKPLNDLVIHGTRGRIDARGLTRPGQEGRMRIVSGEDETEREYSSHDAYARTLAAFSHAVSEGREPNPSGLDGLRSVQLTDAIRRSAREGLVVPVGE</sequence>
<evidence type="ECO:0000259" key="3">
    <source>
        <dbReference type="Pfam" id="PF22725"/>
    </source>
</evidence>
<dbReference type="AlphaFoldDB" id="A0A934KGZ7"/>
<dbReference type="InterPro" id="IPR055170">
    <property type="entry name" value="GFO_IDH_MocA-like_dom"/>
</dbReference>
<dbReference type="Gene3D" id="3.40.50.720">
    <property type="entry name" value="NAD(P)-binding Rossmann-like Domain"/>
    <property type="match status" value="1"/>
</dbReference>
<accession>A0A934KGZ7</accession>
<evidence type="ECO:0000256" key="1">
    <source>
        <dbReference type="ARBA" id="ARBA00023002"/>
    </source>
</evidence>
<dbReference type="Pfam" id="PF01408">
    <property type="entry name" value="GFO_IDH_MocA"/>
    <property type="match status" value="1"/>
</dbReference>
<dbReference type="InterPro" id="IPR008354">
    <property type="entry name" value="Glc-Fru_OxRdtase_bac"/>
</dbReference>
<dbReference type="EMBL" id="JAEKNQ010000059">
    <property type="protein sequence ID" value="MBJ7604525.1"/>
    <property type="molecule type" value="Genomic_DNA"/>
</dbReference>
<comment type="caution">
    <text evidence="4">The sequence shown here is derived from an EMBL/GenBank/DDBJ whole genome shotgun (WGS) entry which is preliminary data.</text>
</comment>
<dbReference type="InterPro" id="IPR050463">
    <property type="entry name" value="Gfo/Idh/MocA_oxidrdct_glycsds"/>
</dbReference>
<dbReference type="Pfam" id="PF22725">
    <property type="entry name" value="GFO_IDH_MocA_C3"/>
    <property type="match status" value="1"/>
</dbReference>
<gene>
    <name evidence="4" type="ORF">JF888_15325</name>
</gene>
<dbReference type="InterPro" id="IPR000683">
    <property type="entry name" value="Gfo/Idh/MocA-like_OxRdtase_N"/>
</dbReference>
<feature type="domain" description="Gfo/Idh/MocA-like oxidoreductase N-terminal" evidence="2">
    <location>
        <begin position="4"/>
        <end position="123"/>
    </location>
</feature>
<dbReference type="PRINTS" id="PR01775">
    <property type="entry name" value="GLFROXRDTASE"/>
</dbReference>
<evidence type="ECO:0000259" key="2">
    <source>
        <dbReference type="Pfam" id="PF01408"/>
    </source>
</evidence>